<dbReference type="VEuPathDB" id="FungiDB:BLGHR1_17127"/>
<dbReference type="EMBL" id="UNSH01000090">
    <property type="protein sequence ID" value="SZF06323.1"/>
    <property type="molecule type" value="Genomic_DNA"/>
</dbReference>
<dbReference type="AlphaFoldDB" id="A0A383V129"/>
<sequence length="366" mass="42401">MIRCAVAFLLAESLISDRPNRLVVTTDEVEKPSYGVYEVKDLDYFTNPKFIDASMFIKPSFAWHATYFMPYCSDHLDSNEIGRKITKGLRDITHQAHVGLVRDAKMENNCLQSLSSISNLELGQSFINLSKCEKSVKTVCTSRTIMNLAFKGIIAVDGPYKAFAPRMADQPIVVTQDQPIDMSSLVPNGEMLGEIRTDFEQNALAWYQGHLHLFKQNLETREWTPVTLIGSEMETGSLITNHILKAYPDFKLLWTEFYKEKEAITQEFKPSMYSSKSPYEYHYHQMYLFLNSLDRHDVELWYNYPFLDFECNPSPSDTHEYPRKSLKKNLRTIRVFLTWSQKVRYQQLTPLRVTGTTGPFEEKKTT</sequence>
<gene>
    <name evidence="1" type="ORF">BLGHR1_17127</name>
</gene>
<accession>A0A383V129</accession>
<evidence type="ECO:0000313" key="1">
    <source>
        <dbReference type="EMBL" id="SZF06323.1"/>
    </source>
</evidence>
<protein>
    <submittedName>
        <fullName evidence="1">Uncharacterized protein</fullName>
    </submittedName>
</protein>
<reference evidence="1 2" key="1">
    <citation type="submission" date="2017-11" db="EMBL/GenBank/DDBJ databases">
        <authorList>
            <person name="Kracher B."/>
        </authorList>
    </citation>
    <scope>NUCLEOTIDE SEQUENCE [LARGE SCALE GENOMIC DNA]</scope>
    <source>
        <strain evidence="1 2">RACE1</strain>
    </source>
</reference>
<dbReference type="Proteomes" id="UP000275772">
    <property type="component" value="Unassembled WGS sequence"/>
</dbReference>
<proteinExistence type="predicted"/>
<organism evidence="1 2">
    <name type="scientific">Blumeria hordei</name>
    <name type="common">Barley powdery mildew</name>
    <name type="synonym">Blumeria graminis f. sp. hordei</name>
    <dbReference type="NCBI Taxonomy" id="2867405"/>
    <lineage>
        <taxon>Eukaryota</taxon>
        <taxon>Fungi</taxon>
        <taxon>Dikarya</taxon>
        <taxon>Ascomycota</taxon>
        <taxon>Pezizomycotina</taxon>
        <taxon>Leotiomycetes</taxon>
        <taxon>Erysiphales</taxon>
        <taxon>Erysiphaceae</taxon>
        <taxon>Blumeria</taxon>
    </lineage>
</organism>
<evidence type="ECO:0000313" key="2">
    <source>
        <dbReference type="Proteomes" id="UP000275772"/>
    </source>
</evidence>
<name>A0A383V129_BLUHO</name>